<protein>
    <submittedName>
        <fullName evidence="3">Uncharacterized protein</fullName>
    </submittedName>
</protein>
<accession>A0A915K9X3</accession>
<feature type="compositionally biased region" description="Basic and acidic residues" evidence="1">
    <location>
        <begin position="35"/>
        <end position="47"/>
    </location>
</feature>
<keyword evidence="2" id="KW-1185">Reference proteome</keyword>
<proteinExistence type="predicted"/>
<feature type="region of interest" description="Disordered" evidence="1">
    <location>
        <begin position="27"/>
        <end position="47"/>
    </location>
</feature>
<dbReference type="WBParaSite" id="nRc.2.0.1.t35563-RA">
    <property type="protein sequence ID" value="nRc.2.0.1.t35563-RA"/>
    <property type="gene ID" value="nRc.2.0.1.g35563"/>
</dbReference>
<organism evidence="2 3">
    <name type="scientific">Romanomermis culicivorax</name>
    <name type="common">Nematode worm</name>
    <dbReference type="NCBI Taxonomy" id="13658"/>
    <lineage>
        <taxon>Eukaryota</taxon>
        <taxon>Metazoa</taxon>
        <taxon>Ecdysozoa</taxon>
        <taxon>Nematoda</taxon>
        <taxon>Enoplea</taxon>
        <taxon>Dorylaimia</taxon>
        <taxon>Mermithida</taxon>
        <taxon>Mermithoidea</taxon>
        <taxon>Mermithidae</taxon>
        <taxon>Romanomermis</taxon>
    </lineage>
</organism>
<dbReference type="Proteomes" id="UP000887565">
    <property type="component" value="Unplaced"/>
</dbReference>
<evidence type="ECO:0000313" key="3">
    <source>
        <dbReference type="WBParaSite" id="nRc.2.0.1.t35563-RA"/>
    </source>
</evidence>
<evidence type="ECO:0000256" key="1">
    <source>
        <dbReference type="SAM" id="MobiDB-lite"/>
    </source>
</evidence>
<evidence type="ECO:0000313" key="2">
    <source>
        <dbReference type="Proteomes" id="UP000887565"/>
    </source>
</evidence>
<reference evidence="3" key="1">
    <citation type="submission" date="2022-11" db="UniProtKB">
        <authorList>
            <consortium name="WormBaseParasite"/>
        </authorList>
    </citation>
    <scope>IDENTIFICATION</scope>
</reference>
<sequence length="81" mass="8928">MAGGAGSASTSLFRNLALKIPRSYSNKNPLANPISKRESSPLKHSEKLHSAYEVQSHPLHPMSDVATPMRKNLFWHIDTSS</sequence>
<name>A0A915K9X3_ROMCU</name>
<dbReference type="AlphaFoldDB" id="A0A915K9X3"/>